<dbReference type="EMBL" id="DAKRPA010000005">
    <property type="protein sequence ID" value="DBA04778.1"/>
    <property type="molecule type" value="Genomic_DNA"/>
</dbReference>
<organism evidence="1 2">
    <name type="scientific">Lagenidium giganteum</name>
    <dbReference type="NCBI Taxonomy" id="4803"/>
    <lineage>
        <taxon>Eukaryota</taxon>
        <taxon>Sar</taxon>
        <taxon>Stramenopiles</taxon>
        <taxon>Oomycota</taxon>
        <taxon>Peronosporomycetes</taxon>
        <taxon>Pythiales</taxon>
        <taxon>Pythiaceae</taxon>
    </lineage>
</organism>
<evidence type="ECO:0000313" key="2">
    <source>
        <dbReference type="Proteomes" id="UP001146120"/>
    </source>
</evidence>
<evidence type="ECO:0000313" key="1">
    <source>
        <dbReference type="EMBL" id="DBA04778.1"/>
    </source>
</evidence>
<name>A0AAV2ZCN0_9STRA</name>
<evidence type="ECO:0008006" key="3">
    <source>
        <dbReference type="Google" id="ProtNLM"/>
    </source>
</evidence>
<comment type="caution">
    <text evidence="1">The sequence shown here is derived from an EMBL/GenBank/DDBJ whole genome shotgun (WGS) entry which is preliminary data.</text>
</comment>
<proteinExistence type="predicted"/>
<reference evidence="1" key="2">
    <citation type="journal article" date="2023" name="Microbiol Resour">
        <title>Decontamination and Annotation of the Draft Genome Sequence of the Oomycete Lagenidium giganteum ARSEF 373.</title>
        <authorList>
            <person name="Morgan W.R."/>
            <person name="Tartar A."/>
        </authorList>
    </citation>
    <scope>NUCLEOTIDE SEQUENCE</scope>
    <source>
        <strain evidence="1">ARSEF 373</strain>
    </source>
</reference>
<accession>A0AAV2ZCN0</accession>
<sequence length="70" mass="7821">MKTSLSRFCATTSPSVWTWLNQSFCPGMPLVVTERGKSGHTHAESMSSWSKFLLNIRGAFNRQMLPGSSR</sequence>
<protein>
    <recommendedName>
        <fullName evidence="3">Secreted protein</fullName>
    </recommendedName>
</protein>
<reference evidence="1" key="1">
    <citation type="submission" date="2022-11" db="EMBL/GenBank/DDBJ databases">
        <authorList>
            <person name="Morgan W.R."/>
            <person name="Tartar A."/>
        </authorList>
    </citation>
    <scope>NUCLEOTIDE SEQUENCE</scope>
    <source>
        <strain evidence="1">ARSEF 373</strain>
    </source>
</reference>
<dbReference type="Proteomes" id="UP001146120">
    <property type="component" value="Unassembled WGS sequence"/>
</dbReference>
<gene>
    <name evidence="1" type="ORF">N0F65_004415</name>
</gene>
<dbReference type="AlphaFoldDB" id="A0AAV2ZCN0"/>
<keyword evidence="2" id="KW-1185">Reference proteome</keyword>